<keyword evidence="3" id="KW-1133">Transmembrane helix</keyword>
<protein>
    <submittedName>
        <fullName evidence="4">666f30f1-b950-4687-8da9-84e1a7ddc3d3-CDS</fullName>
    </submittedName>
</protein>
<feature type="region of interest" description="Disordered" evidence="2">
    <location>
        <begin position="1651"/>
        <end position="1686"/>
    </location>
</feature>
<dbReference type="PANTHER" id="PTHR48125:SF12">
    <property type="entry name" value="AT HOOK TRANSCRIPTION FACTOR FAMILY-RELATED"/>
    <property type="match status" value="1"/>
</dbReference>
<comment type="caution">
    <text evidence="4">The sequence shown here is derived from an EMBL/GenBank/DDBJ whole genome shotgun (WGS) entry which is preliminary data.</text>
</comment>
<dbReference type="PANTHER" id="PTHR48125">
    <property type="entry name" value="LP07818P1"/>
    <property type="match status" value="1"/>
</dbReference>
<feature type="transmembrane region" description="Helical" evidence="3">
    <location>
        <begin position="167"/>
        <end position="188"/>
    </location>
</feature>
<dbReference type="OrthoDB" id="3556584at2759"/>
<feature type="coiled-coil region" evidence="1">
    <location>
        <begin position="540"/>
        <end position="614"/>
    </location>
</feature>
<feature type="region of interest" description="Disordered" evidence="2">
    <location>
        <begin position="913"/>
        <end position="943"/>
    </location>
</feature>
<evidence type="ECO:0000256" key="1">
    <source>
        <dbReference type="SAM" id="Coils"/>
    </source>
</evidence>
<proteinExistence type="predicted"/>
<feature type="transmembrane region" description="Helical" evidence="3">
    <location>
        <begin position="237"/>
        <end position="256"/>
    </location>
</feature>
<feature type="transmembrane region" description="Helical" evidence="3">
    <location>
        <begin position="200"/>
        <end position="225"/>
    </location>
</feature>
<dbReference type="Proteomes" id="UP000624404">
    <property type="component" value="Unassembled WGS sequence"/>
</dbReference>
<gene>
    <name evidence="4" type="ORF">SCLTRI_LOCUS9232</name>
</gene>
<keyword evidence="3" id="KW-0812">Transmembrane</keyword>
<accession>A0A8H2W2X4</accession>
<keyword evidence="3" id="KW-0472">Membrane</keyword>
<feature type="compositionally biased region" description="Pro residues" evidence="2">
    <location>
        <begin position="1470"/>
        <end position="1489"/>
    </location>
</feature>
<evidence type="ECO:0000313" key="4">
    <source>
        <dbReference type="EMBL" id="CAD6449438.1"/>
    </source>
</evidence>
<reference evidence="4" key="1">
    <citation type="submission" date="2020-10" db="EMBL/GenBank/DDBJ databases">
        <authorList>
            <person name="Kusch S."/>
        </authorList>
    </citation>
    <scope>NUCLEOTIDE SEQUENCE</scope>
    <source>
        <strain evidence="4">SwB9</strain>
    </source>
</reference>
<evidence type="ECO:0000256" key="3">
    <source>
        <dbReference type="SAM" id="Phobius"/>
    </source>
</evidence>
<feature type="region of interest" description="Disordered" evidence="2">
    <location>
        <begin position="1270"/>
        <end position="1291"/>
    </location>
</feature>
<feature type="transmembrane region" description="Helical" evidence="3">
    <location>
        <begin position="56"/>
        <end position="78"/>
    </location>
</feature>
<dbReference type="EMBL" id="CAJHIA010000033">
    <property type="protein sequence ID" value="CAD6449438.1"/>
    <property type="molecule type" value="Genomic_DNA"/>
</dbReference>
<feature type="region of interest" description="Disordered" evidence="2">
    <location>
        <begin position="1"/>
        <end position="28"/>
    </location>
</feature>
<feature type="region of interest" description="Disordered" evidence="2">
    <location>
        <begin position="1467"/>
        <end position="1492"/>
    </location>
</feature>
<feature type="compositionally biased region" description="Pro residues" evidence="2">
    <location>
        <begin position="917"/>
        <end position="942"/>
    </location>
</feature>
<feature type="transmembrane region" description="Helical" evidence="3">
    <location>
        <begin position="33"/>
        <end position="50"/>
    </location>
</feature>
<evidence type="ECO:0000313" key="5">
    <source>
        <dbReference type="Proteomes" id="UP000624404"/>
    </source>
</evidence>
<name>A0A8H2W2X4_9HELO</name>
<organism evidence="4 5">
    <name type="scientific">Sclerotinia trifoliorum</name>
    <dbReference type="NCBI Taxonomy" id="28548"/>
    <lineage>
        <taxon>Eukaryota</taxon>
        <taxon>Fungi</taxon>
        <taxon>Dikarya</taxon>
        <taxon>Ascomycota</taxon>
        <taxon>Pezizomycotina</taxon>
        <taxon>Leotiomycetes</taxon>
        <taxon>Helotiales</taxon>
        <taxon>Sclerotiniaceae</taxon>
        <taxon>Sclerotinia</taxon>
    </lineage>
</organism>
<keyword evidence="5" id="KW-1185">Reference proteome</keyword>
<sequence length="1686" mass="193239">MADAPPPDGRGQLPALTELKKRQQRRPKRRSKVLLNHLLLLFAAGASTIYREWLTSPLNALLAWAGGIIFYHQAYWLANIRPFKEVQKCSATLKDAKDWRLGYYFREVSNDKWWLYMACLGNEDGWSRGAGMVQLVNTTFDYLTILKVKGLYLPVHCYTIHHFDTTLVLGTVDVTVIGIFCRLLLLSFEQELSEWTLVPMVFSAGAVVNNIVYAVLAFCVDPFVLFLNSAVNSMLKVCLTAIGCINFFPSILWYWFQFIGLPTFYIFYVQEWIPIRAASIFIARRDRLAAVGRDWEDNRDQQDMEELELIWPWLAGRIKHNCFKLAKIIVKILDLIAIGLDECYFLWIFCGNCWHIPRRVADLTKREVAFELQIDVLERRLAIVKEGENNYRRKFSDRDDRQVEYHELLAKYTTQRQASSALILAGGPARTVEKLLDESLHTKDLHRQQIQTLTASVVESGAEIAILKDKVKTLERDLETVNEGKATLLWRDMEKQNIELRKRAEEEIWERDVKIQRLRDYRDDNSVTSLSLDSKGQQILRRLREELMKAEDKLAHSEMIIAKLKNNEARIDEIRKQIKREALYGASERMGELYMNAAIQVDELSEKLKRFEHLTDPEHDIEAVQRNCNEEKGKLRHEIADKTSQISTFKAQIDHAMGCLDWTHNKFEPLDKYLGFVPGAKEQIRRLVIELRRFHFLSEVHQGPETTEHLRVLEDLARERDRVSDQRQDLRVMCDELLHERLRNETELEVLRDREARRNTQVTNLQKRNRELQVQLMEAQAAVPPADPPDITEITAPIAEIFRTNLLALEMEIRRRGIEIQDAVGIPGVDGLPRVEKREKFLWLVRASRPIWLGAADDWVDDDSNNSPENLEARSLNRILRIQDLWDYIGTLHYDTILFLREFCTRRIGIVPGVEAPEPPQPPPPVPSPTPPPRTLPPPALPPRDRDLFPAQFTRYKLFDIQRWNVFPLFYEEVDSSLSVLDALQGSIQAQLPNYYAEKIFPGAFLGKLLRVVGTDGSMDNPVNERDVAETLYRLNHSFVLKTVTQFPLQNGGFRYLSREIMYPDTLDVPPPRQIVVLYLSGNLWQGSDGESGEESPLPDLVLPKLVEFNIAEWKLGHLRESWMRPGHVTMRENLSPICAVALSFHLQYPGILPRHLNGAEAYENMYERFMRVLPHANRDYSPLHIQVVLEDIPGNQHNRPHYRLAVVKCYELAVGDVRYFSRNLGGDSQSPVLYVFSEPDGKLHAMRRRRDGDSEDMLADLDWIQDFQQPSPDLPQAHTPAHTPAQPVDVVPPADSVPAFMRRDEDYGRNVIRAPFHRDGWYFDVNISHLNEGLTKRHMNWIHNCGPQALYYSMENQVNLGNLFWGEFFQIFEEAFPRHYNAWEGEELARLLKWHPRLGGFTLGIVHGVVFGEDAIMIDTWSQPEGYDPEHDQIVYVASITDVRFQPVAGRPDHRNHWVGMSYPAGEAAPPPPPLHTTRPTVPPPAPPRSVFRPLLDAQASVRRNNNDTAPRNNKTAWFDFDTRESFASRTGQIWVPPPLPPGPPVATHAVQSATWQGVNAAAAAFQLVQPAAANTQQAQQQVGTAMQPQQQPGLNPAAAMFQQGQPAAANAQQPQQQLNQAGFGTNAITINDQLEIARQLEKNRVVAAAMRRGRGTQPRILGERPHGIEGREGRNGKRKGRKRD</sequence>
<feature type="compositionally biased region" description="Basic and acidic residues" evidence="2">
    <location>
        <begin position="1663"/>
        <end position="1677"/>
    </location>
</feature>
<keyword evidence="1" id="KW-0175">Coiled coil</keyword>
<evidence type="ECO:0000256" key="2">
    <source>
        <dbReference type="SAM" id="MobiDB-lite"/>
    </source>
</evidence>